<organism evidence="1">
    <name type="scientific">Rhizophora mucronata</name>
    <name type="common">Asiatic mangrove</name>
    <dbReference type="NCBI Taxonomy" id="61149"/>
    <lineage>
        <taxon>Eukaryota</taxon>
        <taxon>Viridiplantae</taxon>
        <taxon>Streptophyta</taxon>
        <taxon>Embryophyta</taxon>
        <taxon>Tracheophyta</taxon>
        <taxon>Spermatophyta</taxon>
        <taxon>Magnoliopsida</taxon>
        <taxon>eudicotyledons</taxon>
        <taxon>Gunneridae</taxon>
        <taxon>Pentapetalae</taxon>
        <taxon>rosids</taxon>
        <taxon>fabids</taxon>
        <taxon>Malpighiales</taxon>
        <taxon>Rhizophoraceae</taxon>
        <taxon>Rhizophora</taxon>
    </lineage>
</organism>
<dbReference type="AlphaFoldDB" id="A0A2P2LN60"/>
<dbReference type="EMBL" id="GGEC01038932">
    <property type="protein sequence ID" value="MBX19416.1"/>
    <property type="molecule type" value="Transcribed_RNA"/>
</dbReference>
<name>A0A2P2LN60_RHIMU</name>
<protein>
    <submittedName>
        <fullName evidence="1">ChlorophyllIde b reductase</fullName>
    </submittedName>
</protein>
<reference evidence="1" key="1">
    <citation type="submission" date="2018-02" db="EMBL/GenBank/DDBJ databases">
        <title>Rhizophora mucronata_Transcriptome.</title>
        <authorList>
            <person name="Meera S.P."/>
            <person name="Sreeshan A."/>
            <person name="Augustine A."/>
        </authorList>
    </citation>
    <scope>NUCLEOTIDE SEQUENCE</scope>
    <source>
        <tissue evidence="1">Leaf</tissue>
    </source>
</reference>
<evidence type="ECO:0000313" key="1">
    <source>
        <dbReference type="EMBL" id="MBX19416.1"/>
    </source>
</evidence>
<proteinExistence type="predicted"/>
<sequence>MFGTRNFATTSAGSAKTLMKNLACFVVAPDMRRSVVTIPGCKPSKETGKQ</sequence>
<accession>A0A2P2LN60</accession>